<gene>
    <name evidence="2" type="ORF">P3T76_013482</name>
</gene>
<keyword evidence="1" id="KW-1133">Transmembrane helix</keyword>
<accession>A0AAD9LBW0</accession>
<dbReference type="EMBL" id="JASMQC010000036">
    <property type="protein sequence ID" value="KAK1930893.1"/>
    <property type="molecule type" value="Genomic_DNA"/>
</dbReference>
<evidence type="ECO:0000313" key="3">
    <source>
        <dbReference type="Proteomes" id="UP001259832"/>
    </source>
</evidence>
<name>A0AAD9LBW0_9STRA</name>
<organism evidence="2 3">
    <name type="scientific">Phytophthora citrophthora</name>
    <dbReference type="NCBI Taxonomy" id="4793"/>
    <lineage>
        <taxon>Eukaryota</taxon>
        <taxon>Sar</taxon>
        <taxon>Stramenopiles</taxon>
        <taxon>Oomycota</taxon>
        <taxon>Peronosporomycetes</taxon>
        <taxon>Peronosporales</taxon>
        <taxon>Peronosporaceae</taxon>
        <taxon>Phytophthora</taxon>
    </lineage>
</organism>
<evidence type="ECO:0000256" key="1">
    <source>
        <dbReference type="SAM" id="Phobius"/>
    </source>
</evidence>
<feature type="transmembrane region" description="Helical" evidence="1">
    <location>
        <begin position="22"/>
        <end position="43"/>
    </location>
</feature>
<keyword evidence="3" id="KW-1185">Reference proteome</keyword>
<comment type="caution">
    <text evidence="2">The sequence shown here is derived from an EMBL/GenBank/DDBJ whole genome shotgun (WGS) entry which is preliminary data.</text>
</comment>
<proteinExistence type="predicted"/>
<protein>
    <submittedName>
        <fullName evidence="2">Uncharacterized protein</fullName>
    </submittedName>
</protein>
<reference evidence="2" key="1">
    <citation type="submission" date="2023-08" db="EMBL/GenBank/DDBJ databases">
        <title>Reference Genome Resource for the Citrus Pathogen Phytophthora citrophthora.</title>
        <authorList>
            <person name="Moller H."/>
            <person name="Coetzee B."/>
            <person name="Rose L.J."/>
            <person name="Van Niekerk J.M."/>
        </authorList>
    </citation>
    <scope>NUCLEOTIDE SEQUENCE</scope>
    <source>
        <strain evidence="2">STE-U-9442</strain>
    </source>
</reference>
<keyword evidence="1" id="KW-0812">Transmembrane</keyword>
<feature type="transmembrane region" description="Helical" evidence="1">
    <location>
        <begin position="55"/>
        <end position="76"/>
    </location>
</feature>
<keyword evidence="1" id="KW-0472">Membrane</keyword>
<dbReference type="Proteomes" id="UP001259832">
    <property type="component" value="Unassembled WGS sequence"/>
</dbReference>
<dbReference type="AlphaFoldDB" id="A0AAD9LBW0"/>
<evidence type="ECO:0000313" key="2">
    <source>
        <dbReference type="EMBL" id="KAK1930893.1"/>
    </source>
</evidence>
<sequence>MPNRDYYSQISSMDSVHLAKTVLNVLLYSLVELASFIALTQILKKRLNFCTIRQLVFVLDRQMIHVQTAIILWVFYTTQISLEHFGSYNYGHLLVLETITNLLFSRHGLFFRVRMAQEPTPVKSIMRM</sequence>